<feature type="chain" id="PRO_5002430042" description="CBM6 domain-containing protein" evidence="1">
    <location>
        <begin position="27"/>
        <end position="921"/>
    </location>
</feature>
<dbReference type="PROSITE" id="PS51175">
    <property type="entry name" value="CBM6"/>
    <property type="match status" value="1"/>
</dbReference>
<dbReference type="OrthoDB" id="49490at2"/>
<sequence>MKFTGRIALYASVFLVIIAACQSAHKSQRPTSEWSFQNRATGEYFYEDNGVLLTGAAATDDRYRWIAEATATEAVRFRNKKTGHVLQLDNNSRPVVREATDTSAKQARWLFKGYGWRNMTSCSWYSVSNEATGDRQFLSQEGNTITVAEKDRDKDYSTQWTVVREGGTALPFAIAPDSVSDASFLGNRIARAVSATEIRSNYHGAGHQWKLQQAISNYPAFTAEGNPMLAALYNMALEEMVLNLRDDSTFRTGKLWPDTWTRDAVYSIYFAFSWMNPSISLNTLRKQTLKNPKEALQDTGTGGSWPISTDRVVWAIAAWEYYLVTGDRNWLAEAYEGLRYTALKDIHVAYDEQVGLFRGEACSMDWRTHTYPNWFSNENIGESFSTGTNALHFFCYGFLEKAGVLLNKEEEEIRLWQHYQQSIQKGLDKYCWNKDKGLYTAYLYPAFLSYKPSDRVDIMSNGLCALLGAASPEQVNSIVAKYPLYPYGGATLYPTIPDDFAYHNKSIWAVWQTPLMYMAKQSGNETVATHLMKSLMRQGAMFLTHKENMTYDTGFDENTALNSDRQLWSVAAYISMVYRMLFGMEMTPAGIRFSPVVPKELVNGKLRLERLVYRDAMVNITIEGTGTTIASLSVNGSPQQLPYVFPATAKGNFEIRLVMQNSTQSQGKQVMNLVNPGPGKDWSPVEPGLQVTGDELRWTPVPGLKYYLRSPQRDTLIQAPYSLAGKPFGYYSVYAKDDKGFASDCSNVVVYSGFQATVEAEGGNMAVRSGAAPVPVLSLPPAPKKPDATTPVTGYSGTGYVKDETSGNTSPAFVFDIPADGRYSLTLRGSNGNGPHDVYCYIRSVLVDGKDIGTFILESSGNWSQWTRSNQLTLPHLTKGKHELRLVLNPEQKGYDNNMSFAKGAGYKNEAYIDCLEIIAL</sequence>
<name>A0A0E9N047_9BACT</name>
<protein>
    <recommendedName>
        <fullName evidence="2">CBM6 domain-containing protein</fullName>
    </recommendedName>
</protein>
<dbReference type="Gene3D" id="2.60.120.260">
    <property type="entry name" value="Galactose-binding domain-like"/>
    <property type="match status" value="1"/>
</dbReference>
<dbReference type="InterPro" id="IPR008979">
    <property type="entry name" value="Galactose-bd-like_sf"/>
</dbReference>
<feature type="signal peptide" evidence="1">
    <location>
        <begin position="1"/>
        <end position="26"/>
    </location>
</feature>
<evidence type="ECO:0000313" key="3">
    <source>
        <dbReference type="EMBL" id="GAO43367.1"/>
    </source>
</evidence>
<dbReference type="EMBL" id="BBWV01000002">
    <property type="protein sequence ID" value="GAO43367.1"/>
    <property type="molecule type" value="Genomic_DNA"/>
</dbReference>
<dbReference type="AlphaFoldDB" id="A0A0E9N047"/>
<evidence type="ECO:0000256" key="1">
    <source>
        <dbReference type="SAM" id="SignalP"/>
    </source>
</evidence>
<proteinExistence type="predicted"/>
<organism evidence="3 4">
    <name type="scientific">Flavihumibacter petaseus NBRC 106054</name>
    <dbReference type="NCBI Taxonomy" id="1220578"/>
    <lineage>
        <taxon>Bacteria</taxon>
        <taxon>Pseudomonadati</taxon>
        <taxon>Bacteroidota</taxon>
        <taxon>Chitinophagia</taxon>
        <taxon>Chitinophagales</taxon>
        <taxon>Chitinophagaceae</taxon>
        <taxon>Flavihumibacter</taxon>
    </lineage>
</organism>
<dbReference type="GO" id="GO:0005975">
    <property type="term" value="P:carbohydrate metabolic process"/>
    <property type="evidence" value="ECO:0007669"/>
    <property type="project" value="InterPro"/>
</dbReference>
<keyword evidence="4" id="KW-1185">Reference proteome</keyword>
<dbReference type="PROSITE" id="PS51257">
    <property type="entry name" value="PROKAR_LIPOPROTEIN"/>
    <property type="match status" value="1"/>
</dbReference>
<evidence type="ECO:0000313" key="4">
    <source>
        <dbReference type="Proteomes" id="UP000033121"/>
    </source>
</evidence>
<reference evidence="3 4" key="1">
    <citation type="submission" date="2015-04" db="EMBL/GenBank/DDBJ databases">
        <title>Whole genome shotgun sequence of Flavihumibacter petaseus NBRC 106054.</title>
        <authorList>
            <person name="Miyazawa S."/>
            <person name="Hosoyama A."/>
            <person name="Hashimoto M."/>
            <person name="Noguchi M."/>
            <person name="Tsuchikane K."/>
            <person name="Ohji S."/>
            <person name="Yamazoe A."/>
            <person name="Ichikawa N."/>
            <person name="Kimura A."/>
            <person name="Fujita N."/>
        </authorList>
    </citation>
    <scope>NUCLEOTIDE SEQUENCE [LARGE SCALE GENOMIC DNA]</scope>
    <source>
        <strain evidence="3 4">NBRC 106054</strain>
    </source>
</reference>
<dbReference type="GO" id="GO:0030246">
    <property type="term" value="F:carbohydrate binding"/>
    <property type="evidence" value="ECO:0007669"/>
    <property type="project" value="InterPro"/>
</dbReference>
<comment type="caution">
    <text evidence="3">The sequence shown here is derived from an EMBL/GenBank/DDBJ whole genome shotgun (WGS) entry which is preliminary data.</text>
</comment>
<dbReference type="STRING" id="1220578.FPE01S_02_04720"/>
<dbReference type="Gene3D" id="2.80.10.50">
    <property type="match status" value="1"/>
</dbReference>
<keyword evidence="1" id="KW-0732">Signal</keyword>
<dbReference type="Proteomes" id="UP000033121">
    <property type="component" value="Unassembled WGS sequence"/>
</dbReference>
<dbReference type="CDD" id="cd23432">
    <property type="entry name" value="beta-trefoil_Ricin_EndoBetaGal-like"/>
    <property type="match status" value="1"/>
</dbReference>
<dbReference type="Gene3D" id="1.50.10.10">
    <property type="match status" value="1"/>
</dbReference>
<evidence type="ECO:0000259" key="2">
    <source>
        <dbReference type="PROSITE" id="PS51175"/>
    </source>
</evidence>
<dbReference type="InterPro" id="IPR008928">
    <property type="entry name" value="6-hairpin_glycosidase_sf"/>
</dbReference>
<dbReference type="InterPro" id="IPR012341">
    <property type="entry name" value="6hp_glycosidase-like_sf"/>
</dbReference>
<accession>A0A0E9N047</accession>
<dbReference type="RefSeq" id="WP_046369260.1">
    <property type="nucleotide sequence ID" value="NZ_BBWV01000002.1"/>
</dbReference>
<feature type="domain" description="CBM6" evidence="2">
    <location>
        <begin position="756"/>
        <end position="904"/>
    </location>
</feature>
<dbReference type="SUPFAM" id="SSF48208">
    <property type="entry name" value="Six-hairpin glycosidases"/>
    <property type="match status" value="1"/>
</dbReference>
<dbReference type="InterPro" id="IPR005084">
    <property type="entry name" value="CBM6"/>
</dbReference>
<dbReference type="SUPFAM" id="SSF49785">
    <property type="entry name" value="Galactose-binding domain-like"/>
    <property type="match status" value="1"/>
</dbReference>
<gene>
    <name evidence="3" type="ORF">FPE01S_02_04720</name>
</gene>